<accession>A0A0H5QKH9</accession>
<reference evidence="2" key="1">
    <citation type="submission" date="2015-04" db="EMBL/GenBank/DDBJ databases">
        <title>The genome sequence of the plant pathogenic Rhizarian Plasmodiophora brassicae reveals insights in its biotrophic life cycle and the origin of chitin synthesis.</title>
        <authorList>
            <person name="Schwelm A."/>
            <person name="Fogelqvist J."/>
            <person name="Knaust A."/>
            <person name="Julke S."/>
            <person name="Lilja T."/>
            <person name="Dhandapani V."/>
            <person name="Bonilla-Rosso G."/>
            <person name="Karlsson M."/>
            <person name="Shevchenko A."/>
            <person name="Choi S.R."/>
            <person name="Kim H.G."/>
            <person name="Park J.Y."/>
            <person name="Lim Y.P."/>
            <person name="Ludwig-Muller J."/>
            <person name="Dixelius C."/>
        </authorList>
    </citation>
    <scope>NUCLEOTIDE SEQUENCE</scope>
    <source>
        <tissue evidence="2">Potato root galls</tissue>
    </source>
</reference>
<feature type="region of interest" description="Disordered" evidence="1">
    <location>
        <begin position="47"/>
        <end position="90"/>
    </location>
</feature>
<proteinExistence type="predicted"/>
<organism evidence="2">
    <name type="scientific">Spongospora subterranea</name>
    <dbReference type="NCBI Taxonomy" id="70186"/>
    <lineage>
        <taxon>Eukaryota</taxon>
        <taxon>Sar</taxon>
        <taxon>Rhizaria</taxon>
        <taxon>Endomyxa</taxon>
        <taxon>Phytomyxea</taxon>
        <taxon>Plasmodiophorida</taxon>
        <taxon>Plasmodiophoridae</taxon>
        <taxon>Spongospora</taxon>
    </lineage>
</organism>
<evidence type="ECO:0000256" key="1">
    <source>
        <dbReference type="SAM" id="MobiDB-lite"/>
    </source>
</evidence>
<feature type="non-terminal residue" evidence="2">
    <location>
        <position position="1"/>
    </location>
</feature>
<feature type="compositionally biased region" description="Pro residues" evidence="1">
    <location>
        <begin position="63"/>
        <end position="77"/>
    </location>
</feature>
<name>A0A0H5QKH9_9EUKA</name>
<protein>
    <submittedName>
        <fullName evidence="2">Uncharacterized protein</fullName>
    </submittedName>
</protein>
<dbReference type="AlphaFoldDB" id="A0A0H5QKH9"/>
<dbReference type="EMBL" id="HACM01001354">
    <property type="protein sequence ID" value="CRZ01796.1"/>
    <property type="molecule type" value="Transcribed_RNA"/>
</dbReference>
<sequence>PGQLPSPLVTVPANLPRDSYNGEYRNAYDPGSPFFFTGPKLATLSGAVPAPAPTPNPLTAAPTPKPAPVLTPKPAPTIAPVTPAPISGSIDCKTSPDGIYCDSGQW</sequence>
<evidence type="ECO:0000313" key="2">
    <source>
        <dbReference type="EMBL" id="CRZ01796.1"/>
    </source>
</evidence>